<dbReference type="EMBL" id="UIVS01000004">
    <property type="protein sequence ID" value="SVP95145.1"/>
    <property type="molecule type" value="Genomic_DNA"/>
</dbReference>
<protein>
    <recommendedName>
        <fullName evidence="4">VWFA domain-containing protein</fullName>
    </recommendedName>
</protein>
<dbReference type="GO" id="GO:0043161">
    <property type="term" value="P:proteasome-mediated ubiquitin-dependent protein catabolic process"/>
    <property type="evidence" value="ECO:0007669"/>
    <property type="project" value="TreeGrafter"/>
</dbReference>
<organism evidence="5">
    <name type="scientific">Theileria annulata</name>
    <dbReference type="NCBI Taxonomy" id="5874"/>
    <lineage>
        <taxon>Eukaryota</taxon>
        <taxon>Sar</taxon>
        <taxon>Alveolata</taxon>
        <taxon>Apicomplexa</taxon>
        <taxon>Aconoidasida</taxon>
        <taxon>Piroplasmida</taxon>
        <taxon>Theileriidae</taxon>
        <taxon>Theileria</taxon>
    </lineage>
</organism>
<proteinExistence type="inferred from homology"/>
<dbReference type="GO" id="GO:0005829">
    <property type="term" value="C:cytosol"/>
    <property type="evidence" value="ECO:0007669"/>
    <property type="project" value="TreeGrafter"/>
</dbReference>
<feature type="domain" description="VWFA" evidence="4">
    <location>
        <begin position="7"/>
        <end position="113"/>
    </location>
</feature>
<evidence type="ECO:0000256" key="1">
    <source>
        <dbReference type="ARBA" id="ARBA00005574"/>
    </source>
</evidence>
<dbReference type="VEuPathDB" id="PiroplasmaDB:TA08080"/>
<dbReference type="SUPFAM" id="SSF53300">
    <property type="entry name" value="vWA-like"/>
    <property type="match status" value="1"/>
</dbReference>
<reference evidence="5" key="1">
    <citation type="submission" date="2018-07" db="EMBL/GenBank/DDBJ databases">
        <authorList>
            <person name="Quirk P.G."/>
            <person name="Krulwich T.A."/>
        </authorList>
    </citation>
    <scope>NUCLEOTIDE SEQUENCE</scope>
    <source>
        <strain evidence="5">Anand</strain>
    </source>
</reference>
<feature type="coiled-coil region" evidence="3">
    <location>
        <begin position="225"/>
        <end position="256"/>
    </location>
</feature>
<dbReference type="PROSITE" id="PS50330">
    <property type="entry name" value="UIM"/>
    <property type="match status" value="1"/>
</dbReference>
<dbReference type="Gene3D" id="1.10.287.3990">
    <property type="match status" value="1"/>
</dbReference>
<dbReference type="PANTHER" id="PTHR10223:SF0">
    <property type="entry name" value="26S PROTEASOME NON-ATPASE REGULATORY SUBUNIT 4"/>
    <property type="match status" value="1"/>
</dbReference>
<dbReference type="PANTHER" id="PTHR10223">
    <property type="entry name" value="26S PROTEASOME NON-ATPASE REGULATORY SUBUNIT 4"/>
    <property type="match status" value="1"/>
</dbReference>
<dbReference type="InterPro" id="IPR036465">
    <property type="entry name" value="vWFA_dom_sf"/>
</dbReference>
<dbReference type="InterPro" id="IPR003903">
    <property type="entry name" value="UIM_dom"/>
</dbReference>
<dbReference type="InterPro" id="IPR002035">
    <property type="entry name" value="VWF_A"/>
</dbReference>
<evidence type="ECO:0000313" key="6">
    <source>
        <dbReference type="EMBL" id="SVP95145.1"/>
    </source>
</evidence>
<evidence type="ECO:0000313" key="5">
    <source>
        <dbReference type="EMBL" id="SVP94308.1"/>
    </source>
</evidence>
<dbReference type="AlphaFoldDB" id="A0A3B0NI54"/>
<gene>
    <name evidence="5" type="ORF">TAT_000331000</name>
    <name evidence="6" type="ORF">TAV_000330800</name>
</gene>
<dbReference type="InterPro" id="IPR027040">
    <property type="entry name" value="PSMD4"/>
</dbReference>
<keyword evidence="3" id="KW-0175">Coiled coil</keyword>
<accession>A0A3B0NI54</accession>
<keyword evidence="2" id="KW-0647">Proteasome</keyword>
<dbReference type="Pfam" id="PF13519">
    <property type="entry name" value="VWA_2"/>
    <property type="match status" value="1"/>
</dbReference>
<dbReference type="FunFam" id="3.40.50.410:FF:000005">
    <property type="entry name" value="26S proteasome non-ATPase regulatory subunit 4"/>
    <property type="match status" value="1"/>
</dbReference>
<dbReference type="GO" id="GO:0031593">
    <property type="term" value="F:polyubiquitin modification-dependent protein binding"/>
    <property type="evidence" value="ECO:0007669"/>
    <property type="project" value="TreeGrafter"/>
</dbReference>
<dbReference type="Gene3D" id="3.40.50.410">
    <property type="entry name" value="von Willebrand factor, type A domain"/>
    <property type="match status" value="1"/>
</dbReference>
<dbReference type="EMBL" id="UIVT01000004">
    <property type="protein sequence ID" value="SVP94308.1"/>
    <property type="molecule type" value="Genomic_DNA"/>
</dbReference>
<comment type="similarity">
    <text evidence="1">Belongs to the proteasome subunit S5A family.</text>
</comment>
<dbReference type="GO" id="GO:0005634">
    <property type="term" value="C:nucleus"/>
    <property type="evidence" value="ECO:0007669"/>
    <property type="project" value="TreeGrafter"/>
</dbReference>
<evidence type="ECO:0000256" key="3">
    <source>
        <dbReference type="SAM" id="Coils"/>
    </source>
</evidence>
<dbReference type="GO" id="GO:0008540">
    <property type="term" value="C:proteasome regulatory particle, base subcomplex"/>
    <property type="evidence" value="ECO:0007669"/>
    <property type="project" value="TreeGrafter"/>
</dbReference>
<name>A0A3B0NI54_THEAN</name>
<sequence length="332" mass="36451">MTIEAALICIDNSEYSRNGDFVPTRLGAQIDAIGLIASAKLSEQFENSVGIVCLARKGSQLLTAPSNDLGTFLTDLQTVVPHSQSDFIRGIQTAQLALKHRLNKSQQQRIICFVASPIVEPVKHFVKLGKLLKKNNVILDIIDISNNSETEEKLKALHSAVNNNDTSHYLCCKPCSGTLLSDMIFNSAVLYGQSGGVGGGSQISQNLTDFGVDPEMDPQLYMALRLSLEQEEERLRKEATKMQNKTESTLTDIENELKGMEGLQVVPLDKCVEILSTSEGNPELLESLVYSFPDVDSEEPRIQVKFNFNKNFVGIGCKVEGTTTKVTVIPNK</sequence>
<evidence type="ECO:0000259" key="4">
    <source>
        <dbReference type="Pfam" id="PF13519"/>
    </source>
</evidence>
<evidence type="ECO:0000256" key="2">
    <source>
        <dbReference type="ARBA" id="ARBA00022942"/>
    </source>
</evidence>